<keyword evidence="10" id="KW-1133">Transmembrane helix</keyword>
<keyword evidence="5" id="KW-0812">Transmembrane</keyword>
<keyword evidence="8" id="KW-0833">Ubl conjugation pathway</keyword>
<protein>
    <recommendedName>
        <fullName evidence="3">RING-type E3 ubiquitin transferase</fullName>
        <ecNumber evidence="3">2.3.2.27</ecNumber>
    </recommendedName>
</protein>
<dbReference type="SMART" id="SM00184">
    <property type="entry name" value="RING"/>
    <property type="match status" value="1"/>
</dbReference>
<evidence type="ECO:0000256" key="4">
    <source>
        <dbReference type="ARBA" id="ARBA00022679"/>
    </source>
</evidence>
<dbReference type="SUPFAM" id="SSF57850">
    <property type="entry name" value="RING/U-box"/>
    <property type="match status" value="1"/>
</dbReference>
<reference evidence="14 15" key="1">
    <citation type="submission" date="2022-03" db="EMBL/GenBank/DDBJ databases">
        <authorList>
            <person name="Macdonald S."/>
            <person name="Ahmed S."/>
            <person name="Newling K."/>
        </authorList>
    </citation>
    <scope>NUCLEOTIDE SEQUENCE [LARGE SCALE GENOMIC DNA]</scope>
</reference>
<evidence type="ECO:0000256" key="7">
    <source>
        <dbReference type="ARBA" id="ARBA00022771"/>
    </source>
</evidence>
<accession>A0ABC8LG57</accession>
<keyword evidence="11" id="KW-0472">Membrane</keyword>
<dbReference type="PROSITE" id="PS50089">
    <property type="entry name" value="ZF_RING_2"/>
    <property type="match status" value="1"/>
</dbReference>
<dbReference type="AlphaFoldDB" id="A0ABC8LG57"/>
<dbReference type="EMBL" id="CAKOAT010552931">
    <property type="protein sequence ID" value="CAH8382496.1"/>
    <property type="molecule type" value="Genomic_DNA"/>
</dbReference>
<evidence type="ECO:0000256" key="12">
    <source>
        <dbReference type="PROSITE-ProRule" id="PRU00175"/>
    </source>
</evidence>
<dbReference type="GO" id="GO:0061630">
    <property type="term" value="F:ubiquitin protein ligase activity"/>
    <property type="evidence" value="ECO:0007669"/>
    <property type="project" value="UniProtKB-EC"/>
</dbReference>
<evidence type="ECO:0000256" key="10">
    <source>
        <dbReference type="ARBA" id="ARBA00022989"/>
    </source>
</evidence>
<evidence type="ECO:0000256" key="3">
    <source>
        <dbReference type="ARBA" id="ARBA00012483"/>
    </source>
</evidence>
<dbReference type="Proteomes" id="UP001642260">
    <property type="component" value="Unassembled WGS sequence"/>
</dbReference>
<comment type="subcellular location">
    <subcellularLocation>
        <location evidence="2">Membrane</location>
        <topology evidence="2">Multi-pass membrane protein</topology>
    </subcellularLocation>
</comment>
<feature type="domain" description="RING-type" evidence="13">
    <location>
        <begin position="146"/>
        <end position="187"/>
    </location>
</feature>
<dbReference type="InterPro" id="IPR001841">
    <property type="entry name" value="Znf_RING"/>
</dbReference>
<evidence type="ECO:0000256" key="8">
    <source>
        <dbReference type="ARBA" id="ARBA00022786"/>
    </source>
</evidence>
<evidence type="ECO:0000256" key="2">
    <source>
        <dbReference type="ARBA" id="ARBA00004141"/>
    </source>
</evidence>
<gene>
    <name evidence="14" type="ORF">ERUC_LOCUS34979</name>
</gene>
<organism evidence="14 15">
    <name type="scientific">Eruca vesicaria subsp. sativa</name>
    <name type="common">Garden rocket</name>
    <name type="synonym">Eruca sativa</name>
    <dbReference type="NCBI Taxonomy" id="29727"/>
    <lineage>
        <taxon>Eukaryota</taxon>
        <taxon>Viridiplantae</taxon>
        <taxon>Streptophyta</taxon>
        <taxon>Embryophyta</taxon>
        <taxon>Tracheophyta</taxon>
        <taxon>Spermatophyta</taxon>
        <taxon>Magnoliopsida</taxon>
        <taxon>eudicotyledons</taxon>
        <taxon>Gunneridae</taxon>
        <taxon>Pentapetalae</taxon>
        <taxon>rosids</taxon>
        <taxon>malvids</taxon>
        <taxon>Brassicales</taxon>
        <taxon>Brassicaceae</taxon>
        <taxon>Brassiceae</taxon>
        <taxon>Eruca</taxon>
    </lineage>
</organism>
<dbReference type="Gene3D" id="3.30.40.10">
    <property type="entry name" value="Zinc/RING finger domain, C3HC4 (zinc finger)"/>
    <property type="match status" value="1"/>
</dbReference>
<dbReference type="Pfam" id="PF13639">
    <property type="entry name" value="zf-RING_2"/>
    <property type="match status" value="1"/>
</dbReference>
<dbReference type="PANTHER" id="PTHR45977:SF4">
    <property type="entry name" value="RING-TYPE DOMAIN-CONTAINING PROTEIN"/>
    <property type="match status" value="1"/>
</dbReference>
<sequence>MSKSNHISTLIYYALSFESETHHATSEATRALTINIKRCHTNEKIISIPLEFSTTAVGSLTDSTFTIMQYMFTCHDISTYSSLTIDEKTSSYVYKTISSLARYEDIILHLTDFNPPSVYRMDVHRATSILQSARTLQSTKDKYEQCTICMDIIVEGQIMNALQCTHIYHHQCITDWIKINVSCHVCKETIS</sequence>
<keyword evidence="4" id="KW-0808">Transferase</keyword>
<keyword evidence="15" id="KW-1185">Reference proteome</keyword>
<evidence type="ECO:0000313" key="14">
    <source>
        <dbReference type="EMBL" id="CAH8382496.1"/>
    </source>
</evidence>
<evidence type="ECO:0000313" key="15">
    <source>
        <dbReference type="Proteomes" id="UP001642260"/>
    </source>
</evidence>
<dbReference type="PANTHER" id="PTHR45977">
    <property type="entry name" value="TARGET OF ERK KINASE MPK-1"/>
    <property type="match status" value="1"/>
</dbReference>
<comment type="caution">
    <text evidence="14">The sequence shown here is derived from an EMBL/GenBank/DDBJ whole genome shotgun (WGS) entry which is preliminary data.</text>
</comment>
<keyword evidence="7 12" id="KW-0863">Zinc-finger</keyword>
<evidence type="ECO:0000256" key="6">
    <source>
        <dbReference type="ARBA" id="ARBA00022723"/>
    </source>
</evidence>
<proteinExistence type="predicted"/>
<evidence type="ECO:0000256" key="9">
    <source>
        <dbReference type="ARBA" id="ARBA00022833"/>
    </source>
</evidence>
<name>A0ABC8LG57_ERUVS</name>
<keyword evidence="9" id="KW-0862">Zinc</keyword>
<evidence type="ECO:0000259" key="13">
    <source>
        <dbReference type="PROSITE" id="PS50089"/>
    </source>
</evidence>
<evidence type="ECO:0000256" key="5">
    <source>
        <dbReference type="ARBA" id="ARBA00022692"/>
    </source>
</evidence>
<keyword evidence="6" id="KW-0479">Metal-binding</keyword>
<comment type="catalytic activity">
    <reaction evidence="1">
        <text>S-ubiquitinyl-[E2 ubiquitin-conjugating enzyme]-L-cysteine + [acceptor protein]-L-lysine = [E2 ubiquitin-conjugating enzyme]-L-cysteine + N(6)-ubiquitinyl-[acceptor protein]-L-lysine.</text>
        <dbReference type="EC" id="2.3.2.27"/>
    </reaction>
</comment>
<dbReference type="GO" id="GO:0016020">
    <property type="term" value="C:membrane"/>
    <property type="evidence" value="ECO:0007669"/>
    <property type="project" value="UniProtKB-SubCell"/>
</dbReference>
<evidence type="ECO:0000256" key="1">
    <source>
        <dbReference type="ARBA" id="ARBA00000900"/>
    </source>
</evidence>
<dbReference type="GO" id="GO:0008270">
    <property type="term" value="F:zinc ion binding"/>
    <property type="evidence" value="ECO:0007669"/>
    <property type="project" value="UniProtKB-KW"/>
</dbReference>
<dbReference type="EC" id="2.3.2.27" evidence="3"/>
<evidence type="ECO:0000256" key="11">
    <source>
        <dbReference type="ARBA" id="ARBA00023136"/>
    </source>
</evidence>
<dbReference type="InterPro" id="IPR013083">
    <property type="entry name" value="Znf_RING/FYVE/PHD"/>
</dbReference>